<accession>A0A9N9Z0Q7</accession>
<reference evidence="2 3" key="2">
    <citation type="submission" date="2021-10" db="EMBL/GenBank/DDBJ databases">
        <authorList>
            <person name="Piombo E."/>
        </authorList>
    </citation>
    <scope>NUCLEOTIDE SEQUENCE [LARGE SCALE GENOMIC DNA]</scope>
</reference>
<feature type="compositionally biased region" description="Polar residues" evidence="1">
    <location>
        <begin position="38"/>
        <end position="52"/>
    </location>
</feature>
<evidence type="ECO:0000313" key="3">
    <source>
        <dbReference type="Proteomes" id="UP000775872"/>
    </source>
</evidence>
<name>A0A9N9Z0Q7_9HYPO</name>
<organism evidence="2 3">
    <name type="scientific">Clonostachys solani</name>
    <dbReference type="NCBI Taxonomy" id="160281"/>
    <lineage>
        <taxon>Eukaryota</taxon>
        <taxon>Fungi</taxon>
        <taxon>Dikarya</taxon>
        <taxon>Ascomycota</taxon>
        <taxon>Pezizomycotina</taxon>
        <taxon>Sordariomycetes</taxon>
        <taxon>Hypocreomycetidae</taxon>
        <taxon>Hypocreales</taxon>
        <taxon>Bionectriaceae</taxon>
        <taxon>Clonostachys</taxon>
    </lineage>
</organism>
<comment type="caution">
    <text evidence="2">The sequence shown here is derived from an EMBL/GenBank/DDBJ whole genome shotgun (WGS) entry which is preliminary data.</text>
</comment>
<dbReference type="AlphaFoldDB" id="A0A9N9Z0Q7"/>
<reference evidence="3" key="1">
    <citation type="submission" date="2019-06" db="EMBL/GenBank/DDBJ databases">
        <authorList>
            <person name="Broberg M."/>
        </authorList>
    </citation>
    <scope>NUCLEOTIDE SEQUENCE [LARGE SCALE GENOMIC DNA]</scope>
</reference>
<gene>
    <name evidence="2" type="ORF">CSOL1703_00013186</name>
</gene>
<dbReference type="Proteomes" id="UP000775872">
    <property type="component" value="Unassembled WGS sequence"/>
</dbReference>
<keyword evidence="3" id="KW-1185">Reference proteome</keyword>
<evidence type="ECO:0000313" key="2">
    <source>
        <dbReference type="EMBL" id="CAH0046950.1"/>
    </source>
</evidence>
<feature type="region of interest" description="Disordered" evidence="1">
    <location>
        <begin position="1"/>
        <end position="82"/>
    </location>
</feature>
<sequence>MSQSNSPLPHFDEHVDHISTFGAGDQFALSPLPPSRHNLPSPSHQDPPNQLMSALPSEEGVARNGKLLTSDRDTFESNQFDNDPILLRGSGLWDGADHQFQPHELQRPRAVSVEGNIVRGTTVLIVGHQTSKDLRSKWLK</sequence>
<protein>
    <submittedName>
        <fullName evidence="2">Uncharacterized protein</fullName>
    </submittedName>
</protein>
<dbReference type="EMBL" id="CABFOC020000018">
    <property type="protein sequence ID" value="CAH0046950.1"/>
    <property type="molecule type" value="Genomic_DNA"/>
</dbReference>
<proteinExistence type="predicted"/>
<dbReference type="OrthoDB" id="5146427at2759"/>
<evidence type="ECO:0000256" key="1">
    <source>
        <dbReference type="SAM" id="MobiDB-lite"/>
    </source>
</evidence>